<dbReference type="eggNOG" id="ENOG50316EZ">
    <property type="taxonomic scope" value="Bacteria"/>
</dbReference>
<reference evidence="1 2" key="2">
    <citation type="journal article" date="2006" name="J. Microbiol. Methods">
        <title>Genomic flank-sequencing of plasposon insertion sites for rapid identification of functional genes.</title>
        <authorList>
            <person name="Leveau J.H."/>
            <person name="Gerards S."/>
            <person name="Fritsche K."/>
            <person name="Zondag G."/>
            <person name="van Veen J.A."/>
        </authorList>
    </citation>
    <scope>NUCLEOTIDE SEQUENCE [LARGE SCALE GENOMIC DNA]</scope>
    <source>
        <strain evidence="1 2">Ter331</strain>
    </source>
</reference>
<reference evidence="1 2" key="4">
    <citation type="journal article" date="2010" name="Environ. Microbiol.">
        <title>The bacterial genus Collimonas: mycophagy, weathering and other adaptive solutions to life in oligotrophic soil environments.</title>
        <authorList>
            <person name="Leveau J.H."/>
            <person name="Uroz S."/>
            <person name="de Boer W."/>
        </authorList>
    </citation>
    <scope>NUCLEOTIDE SEQUENCE [LARGE SCALE GENOMIC DNA]</scope>
    <source>
        <strain evidence="1 2">Ter331</strain>
    </source>
</reference>
<dbReference type="Proteomes" id="UP000008392">
    <property type="component" value="Chromosome"/>
</dbReference>
<evidence type="ECO:0008006" key="3">
    <source>
        <dbReference type="Google" id="ProtNLM"/>
    </source>
</evidence>
<dbReference type="STRING" id="1005048.CFU_2542"/>
<dbReference type="KEGG" id="cfu:CFU_2542"/>
<dbReference type="EMBL" id="CP002745">
    <property type="protein sequence ID" value="AEK62369.1"/>
    <property type="molecule type" value="Genomic_DNA"/>
</dbReference>
<organism evidence="1 2">
    <name type="scientific">Collimonas fungivorans (strain Ter331)</name>
    <dbReference type="NCBI Taxonomy" id="1005048"/>
    <lineage>
        <taxon>Bacteria</taxon>
        <taxon>Pseudomonadati</taxon>
        <taxon>Pseudomonadota</taxon>
        <taxon>Betaproteobacteria</taxon>
        <taxon>Burkholderiales</taxon>
        <taxon>Oxalobacteraceae</taxon>
        <taxon>Collimonas</taxon>
    </lineage>
</organism>
<dbReference type="InterPro" id="IPR021317">
    <property type="entry name" value="DUF2917"/>
</dbReference>
<gene>
    <name evidence="1" type="ordered locus">CFU_2542</name>
</gene>
<dbReference type="HOGENOM" id="CLU_2218561_0_0_4"/>
<reference evidence="1 2" key="1">
    <citation type="journal article" date="2004" name="Environ. Microbiol.">
        <title>Phylogeny-function analysis of (meta)genomic libraries: screening for expression of ribosomal RNA genes by large-insert library fluorescent in situ hybridization (LIL-FISH).</title>
        <authorList>
            <person name="Leveau J.H."/>
            <person name="Gerards S."/>
            <person name="de Boer W."/>
            <person name="van Veen J.A."/>
        </authorList>
    </citation>
    <scope>NUCLEOTIDE SEQUENCE [LARGE SCALE GENOMIC DNA]</scope>
    <source>
        <strain evidence="1 2">Ter331</strain>
    </source>
</reference>
<reference evidence="1 2" key="5">
    <citation type="journal article" date="2011" name="ISME J.">
        <title>Dual transcriptional profiling of a bacterial/fungal confrontation: Collimonas fungivorans versus Aspergillus niger.</title>
        <authorList>
            <person name="Mela F."/>
            <person name="Fritsche K."/>
            <person name="de Boer W."/>
            <person name="van Veen J.A."/>
            <person name="de Graaff L.H."/>
            <person name="van den Berg M."/>
            <person name="Leveau J.H."/>
        </authorList>
    </citation>
    <scope>NUCLEOTIDE SEQUENCE [LARGE SCALE GENOMIC DNA]</scope>
    <source>
        <strain evidence="1 2">Ter331</strain>
    </source>
</reference>
<proteinExistence type="predicted"/>
<reference evidence="1 2" key="3">
    <citation type="journal article" date="2008" name="FEMS Microbiol. Ecol.">
        <title>Identification and characterization of genes underlying chitinolysis in Collimonas fungivorans Ter331.</title>
        <authorList>
            <person name="Fritsche K."/>
            <person name="de Boer W."/>
            <person name="Gerards S."/>
            <person name="van den Berg M."/>
            <person name="van Veen J.A."/>
            <person name="Leveau J.H."/>
        </authorList>
    </citation>
    <scope>NUCLEOTIDE SEQUENCE [LARGE SCALE GENOMIC DNA]</scope>
    <source>
        <strain evidence="1 2">Ter331</strain>
    </source>
</reference>
<name>G0A9A7_COLFT</name>
<evidence type="ECO:0000313" key="2">
    <source>
        <dbReference type="Proteomes" id="UP000008392"/>
    </source>
</evidence>
<evidence type="ECO:0000313" key="1">
    <source>
        <dbReference type="EMBL" id="AEK62369.1"/>
    </source>
</evidence>
<protein>
    <recommendedName>
        <fullName evidence="3">DUF2917 domain-containing protein</fullName>
    </recommendedName>
</protein>
<dbReference type="AlphaFoldDB" id="G0A9A7"/>
<sequence length="129" mass="14082">MVYWLSIDLNLQCCKSGSECAMQTLFKQQSHTLSGGSVLSGVTEQQMILKVVSGRVWVTFEGQPEDHWLCAGRSLALLPGRMVVVQADPGNSRISLSGLPQRHRGRPDILRALLARLRGPGFHPATSVS</sequence>
<reference evidence="2" key="6">
    <citation type="submission" date="2011-05" db="EMBL/GenBank/DDBJ databases">
        <title>Complete sequence of Collimonas fungivorans Ter331.</title>
        <authorList>
            <person name="Leveau J.H."/>
        </authorList>
    </citation>
    <scope>NUCLEOTIDE SEQUENCE [LARGE SCALE GENOMIC DNA]</scope>
    <source>
        <strain evidence="2">Ter331</strain>
    </source>
</reference>
<keyword evidence="2" id="KW-1185">Reference proteome</keyword>
<dbReference type="Pfam" id="PF11142">
    <property type="entry name" value="DUF2917"/>
    <property type="match status" value="1"/>
</dbReference>
<accession>G0A9A7</accession>